<evidence type="ECO:0000256" key="3">
    <source>
        <dbReference type="ARBA" id="ARBA00023285"/>
    </source>
</evidence>
<dbReference type="InterPro" id="IPR009246">
    <property type="entry name" value="EutC"/>
</dbReference>
<proteinExistence type="inferred from homology"/>
<dbReference type="EC" id="4.3.1.7" evidence="5"/>
<dbReference type="Pfam" id="PF05985">
    <property type="entry name" value="EutC"/>
    <property type="match status" value="1"/>
</dbReference>
<dbReference type="RefSeq" id="WP_130610136.1">
    <property type="nucleotide sequence ID" value="NZ_AP019368.1"/>
</dbReference>
<dbReference type="PANTHER" id="PTHR39330">
    <property type="entry name" value="ETHANOLAMINE AMMONIA-LYASE LIGHT CHAIN"/>
    <property type="match status" value="1"/>
</dbReference>
<organism evidence="6 7">
    <name type="scientific">Fluviispira sanaruensis</name>
    <dbReference type="NCBI Taxonomy" id="2493639"/>
    <lineage>
        <taxon>Bacteria</taxon>
        <taxon>Pseudomonadati</taxon>
        <taxon>Bdellovibrionota</taxon>
        <taxon>Oligoflexia</taxon>
        <taxon>Silvanigrellales</taxon>
        <taxon>Silvanigrellaceae</taxon>
        <taxon>Fluviispira</taxon>
    </lineage>
</organism>
<comment type="subcellular location">
    <subcellularLocation>
        <location evidence="5">Bacterial microcompartment</location>
    </subcellularLocation>
</comment>
<dbReference type="GO" id="GO:0031471">
    <property type="term" value="C:ethanolamine degradation polyhedral organelle"/>
    <property type="evidence" value="ECO:0007669"/>
    <property type="project" value="UniProtKB-UniRule"/>
</dbReference>
<accession>A0A4P2VLY3</accession>
<evidence type="ECO:0000256" key="5">
    <source>
        <dbReference type="HAMAP-Rule" id="MF_00601"/>
    </source>
</evidence>
<dbReference type="HAMAP" id="MF_00601">
    <property type="entry name" value="EutC"/>
    <property type="match status" value="1"/>
</dbReference>
<gene>
    <name evidence="5" type="primary">eutC</name>
    <name evidence="6" type="ORF">JCM31447_21650</name>
</gene>
<dbReference type="OrthoDB" id="114248at2"/>
<keyword evidence="2 5" id="KW-0456">Lyase</keyword>
<protein>
    <recommendedName>
        <fullName evidence="5">Ethanolamine ammonia-lyase small subunit</fullName>
        <shortName evidence="5">EAL small subunit</shortName>
        <ecNumber evidence="5">4.3.1.7</ecNumber>
    </recommendedName>
</protein>
<comment type="catalytic activity">
    <reaction evidence="5">
        <text>ethanolamine = acetaldehyde + NH4(+)</text>
        <dbReference type="Rhea" id="RHEA:15313"/>
        <dbReference type="ChEBI" id="CHEBI:15343"/>
        <dbReference type="ChEBI" id="CHEBI:28938"/>
        <dbReference type="ChEBI" id="CHEBI:57603"/>
        <dbReference type="EC" id="4.3.1.7"/>
    </reaction>
</comment>
<evidence type="ECO:0000256" key="1">
    <source>
        <dbReference type="ARBA" id="ARBA00022628"/>
    </source>
</evidence>
<dbReference type="UniPathway" id="UPA00560"/>
<dbReference type="GO" id="GO:0009350">
    <property type="term" value="C:ethanolamine ammonia-lyase complex"/>
    <property type="evidence" value="ECO:0007669"/>
    <property type="project" value="UniProtKB-UniRule"/>
</dbReference>
<dbReference type="PANTHER" id="PTHR39330:SF1">
    <property type="entry name" value="ETHANOLAMINE AMMONIA-LYASE SMALL SUBUNIT"/>
    <property type="match status" value="1"/>
</dbReference>
<dbReference type="EMBL" id="AP019368">
    <property type="protein sequence ID" value="BBH53718.1"/>
    <property type="molecule type" value="Genomic_DNA"/>
</dbReference>
<comment type="subunit">
    <text evidence="5">The basic unit is a heterodimer which dimerizes to form tetramers. The heterotetramers trimerize; 6 large subunits form a core ring with 6 small subunits projecting outwards.</text>
</comment>
<feature type="binding site" evidence="5">
    <location>
        <position position="206"/>
    </location>
    <ligand>
        <name>adenosylcob(III)alamin</name>
        <dbReference type="ChEBI" id="CHEBI:18408"/>
    </ligand>
</feature>
<keyword evidence="7" id="KW-1185">Reference proteome</keyword>
<comment type="cofactor">
    <cofactor evidence="5">
        <name>adenosylcob(III)alamin</name>
        <dbReference type="ChEBI" id="CHEBI:18408"/>
    </cofactor>
    <text evidence="5">Binds between the large and small subunits.</text>
</comment>
<dbReference type="AlphaFoldDB" id="A0A4P2VLY3"/>
<dbReference type="GO" id="GO:0031419">
    <property type="term" value="F:cobalamin binding"/>
    <property type="evidence" value="ECO:0007669"/>
    <property type="project" value="UniProtKB-UniRule"/>
</dbReference>
<evidence type="ECO:0000256" key="2">
    <source>
        <dbReference type="ARBA" id="ARBA00023239"/>
    </source>
</evidence>
<comment type="similarity">
    <text evidence="5">Belongs to the EutC family.</text>
</comment>
<evidence type="ECO:0000313" key="7">
    <source>
        <dbReference type="Proteomes" id="UP000291236"/>
    </source>
</evidence>
<name>A0A4P2VLY3_FLUSA</name>
<dbReference type="PIRSF" id="PIRSF018982">
    <property type="entry name" value="EutC"/>
    <property type="match status" value="1"/>
</dbReference>
<dbReference type="GO" id="GO:0046336">
    <property type="term" value="P:ethanolamine catabolic process"/>
    <property type="evidence" value="ECO:0007669"/>
    <property type="project" value="UniProtKB-UniRule"/>
</dbReference>
<evidence type="ECO:0000256" key="4">
    <source>
        <dbReference type="ARBA" id="ARBA00024446"/>
    </source>
</evidence>
<reference evidence="6 7" key="1">
    <citation type="submission" date="2018-12" db="EMBL/GenBank/DDBJ databases">
        <title>Rubrispira sanarue gen. nov., sp., nov., a member of the order Silvanigrellales, isolated from a brackish lake in Hamamatsu Japan.</title>
        <authorList>
            <person name="Maejima Y."/>
            <person name="Iino T."/>
            <person name="Muraguchi Y."/>
            <person name="Fukuda K."/>
            <person name="Nojiri H."/>
            <person name="Ohkuma M."/>
            <person name="Moriuchi R."/>
            <person name="Dohra H."/>
            <person name="Kimbara K."/>
            <person name="Shintani M."/>
        </authorList>
    </citation>
    <scope>NUCLEOTIDE SEQUENCE [LARGE SCALE GENOMIC DNA]</scope>
    <source>
        <strain evidence="6 7">RF1110005</strain>
    </source>
</reference>
<evidence type="ECO:0000313" key="6">
    <source>
        <dbReference type="EMBL" id="BBH53718.1"/>
    </source>
</evidence>
<dbReference type="GO" id="GO:0008851">
    <property type="term" value="F:ethanolamine ammonia-lyase activity"/>
    <property type="evidence" value="ECO:0007669"/>
    <property type="project" value="UniProtKB-UniRule"/>
</dbReference>
<comment type="pathway">
    <text evidence="5">Amine and polyamine degradation; ethanolamine degradation.</text>
</comment>
<feature type="binding site" evidence="5">
    <location>
        <position position="177"/>
    </location>
    <ligand>
        <name>adenosylcob(III)alamin</name>
        <dbReference type="ChEBI" id="CHEBI:18408"/>
    </ligand>
</feature>
<dbReference type="KEGG" id="sbf:JCM31447_21650"/>
<dbReference type="Gene3D" id="3.40.50.11240">
    <property type="entry name" value="Ethanolamine ammonia-lyase light chain (EutC)"/>
    <property type="match status" value="1"/>
</dbReference>
<keyword evidence="1 5" id="KW-0846">Cobalamin</keyword>
<dbReference type="NCBIfam" id="NF003971">
    <property type="entry name" value="PRK05465.1"/>
    <property type="match status" value="1"/>
</dbReference>
<keyword evidence="4 5" id="KW-1283">Bacterial microcompartment</keyword>
<sequence>MNNISKKDVWHYLKKHTDARIAQGRTGNSLPTNALLDFNLSHALARDAIYENFQVETLQKKLENLKLNAQIVHSKAKDKATYLLNPNFGRELCEESKIKIHTLNENEKDICIIISDGLSATAANSHSLSVIQAIQNEFLNTAYTFSNIVLVRQGRVAISDEIGELMKCRFSVLLIGERPGLSSPDSLGIYLTYNPRVGRTDAERNCISNIRPQGLSYKEAAYKLKWLILEADKIKATGVLLKDESSGRKEISE</sequence>
<feature type="binding site" evidence="5">
    <location>
        <position position="156"/>
    </location>
    <ligand>
        <name>adenosylcob(III)alamin</name>
        <dbReference type="ChEBI" id="CHEBI:18408"/>
    </ligand>
</feature>
<dbReference type="GO" id="GO:0006520">
    <property type="term" value="P:amino acid metabolic process"/>
    <property type="evidence" value="ECO:0007669"/>
    <property type="project" value="InterPro"/>
</dbReference>
<keyword evidence="3 5" id="KW-0170">Cobalt</keyword>
<dbReference type="InterPro" id="IPR042251">
    <property type="entry name" value="EutC_C"/>
</dbReference>
<comment type="function">
    <text evidence="5">Catalyzes the deamination of various vicinal amino-alcohols to oxo compounds. Allows this organism to utilize ethanolamine as the sole source of nitrogen and carbon in the presence of external vitamin B12.</text>
</comment>
<dbReference type="Proteomes" id="UP000291236">
    <property type="component" value="Chromosome"/>
</dbReference>